<keyword evidence="2" id="KW-1185">Reference proteome</keyword>
<reference evidence="1 2" key="1">
    <citation type="journal article" date="2022" name="bioRxiv">
        <title>The genome of the oomycete Peronosclerospora sorghi, a cosmopolitan pathogen of maize and sorghum, is inflated with dispersed pseudogenes.</title>
        <authorList>
            <person name="Fletcher K."/>
            <person name="Martin F."/>
            <person name="Isakeit T."/>
            <person name="Cavanaugh K."/>
            <person name="Magill C."/>
            <person name="Michelmore R."/>
        </authorList>
    </citation>
    <scope>NUCLEOTIDE SEQUENCE [LARGE SCALE GENOMIC DNA]</scope>
    <source>
        <strain evidence="1">P6</strain>
    </source>
</reference>
<comment type="caution">
    <text evidence="1">The sequence shown here is derived from an EMBL/GenBank/DDBJ whole genome shotgun (WGS) entry which is preliminary data.</text>
</comment>
<gene>
    <name evidence="1" type="ORF">PsorP6_005241</name>
</gene>
<dbReference type="Proteomes" id="UP001163321">
    <property type="component" value="Chromosome 4"/>
</dbReference>
<accession>A0ACC0W7L0</accession>
<evidence type="ECO:0000313" key="2">
    <source>
        <dbReference type="Proteomes" id="UP001163321"/>
    </source>
</evidence>
<organism evidence="1 2">
    <name type="scientific">Peronosclerospora sorghi</name>
    <dbReference type="NCBI Taxonomy" id="230839"/>
    <lineage>
        <taxon>Eukaryota</taxon>
        <taxon>Sar</taxon>
        <taxon>Stramenopiles</taxon>
        <taxon>Oomycota</taxon>
        <taxon>Peronosporomycetes</taxon>
        <taxon>Peronosporales</taxon>
        <taxon>Peronosporaceae</taxon>
        <taxon>Peronosclerospora</taxon>
    </lineage>
</organism>
<protein>
    <submittedName>
        <fullName evidence="1">Uncharacterized protein</fullName>
    </submittedName>
</protein>
<sequence length="171" mass="19624">MESEAQLMLGATALGYGIQFVICAWLVIYMHHHRSGALRGDKRAARKVLLPAFQPLLWLLTIVSLLYSITFSLLVFGRPHVTMLHRVETEIFDCGRLFVFALPILYLKPRAWFQQSNVLRINMRAVTTRALIRAALYSLLLATYNVPIVWIMDLKTRTHAALYATMLTEIY</sequence>
<dbReference type="EMBL" id="CM047583">
    <property type="protein sequence ID" value="KAI9914074.1"/>
    <property type="molecule type" value="Genomic_DNA"/>
</dbReference>
<evidence type="ECO:0000313" key="1">
    <source>
        <dbReference type="EMBL" id="KAI9914074.1"/>
    </source>
</evidence>
<name>A0ACC0W7L0_9STRA</name>
<proteinExistence type="predicted"/>